<proteinExistence type="predicted"/>
<sequence>MIAQMMFGLQRYRSWVCLLDHSIKYLLRKITGPKNKVGRALTWKFDKDDADELLKRMESLKTLIHISLEMDHSKLSQAIKENIDSFGTSIRLQLDDIAQVLKDTKAAHEQIRVNNDLDGLRQWLSPCQPAVAHSRSCKRHHPGTNSWFVDNYLIGLLNGGSSGLERVILLKGPSGTGKTTIRSQAIEALAEDGRSATFYFYCSFDDVTTQDPLSIAAAWLVQASIQTQTLLEELLSDFLKSKQRSAPPQFSIQLLEELLAQHFSTLNRVFLCIDAINESKQSASVVDLIFRLARSCNNLTTIVTSTSDLGEPGAPAEKFDISTVSMEQGRMEKDITTYVADITKSHQAFRTASQELREEIIAMITDRLEGTFRYAPWLVDHLTSQKTGRAMRLALQEMPHNLNETYEMLLDRAPKGSSDRASTSFYFVGFSRPWIQSNRRQKLRFCLSYLSLREFESGYDVSDQVLHARFRRYPLLKYMVHNWTWHIQDLGRGFWEAVKPFLDSHSQPGGGYFGWWLRCLGALRECHRIRHDPPLYYVASYSLLNLMEVMLQFDPEIDIEARGGRVGSTALQVAAFRKQFSTTTSLLHSGADAFSLDGSGIGGGFSACF</sequence>
<accession>A0A6A5ZGX0</accession>
<evidence type="ECO:0000256" key="1">
    <source>
        <dbReference type="ARBA" id="ARBA00022737"/>
    </source>
</evidence>
<dbReference type="Pfam" id="PF24883">
    <property type="entry name" value="NPHP3_N"/>
    <property type="match status" value="1"/>
</dbReference>
<dbReference type="Proteomes" id="UP000799770">
    <property type="component" value="Unassembled WGS sequence"/>
</dbReference>
<dbReference type="OrthoDB" id="1577640at2759"/>
<dbReference type="PANTHER" id="PTHR10039:SF16">
    <property type="entry name" value="GPI INOSITOL-DEACYLASE"/>
    <property type="match status" value="1"/>
</dbReference>
<keyword evidence="1" id="KW-0677">Repeat</keyword>
<dbReference type="EMBL" id="ML977318">
    <property type="protein sequence ID" value="KAF2118007.1"/>
    <property type="molecule type" value="Genomic_DNA"/>
</dbReference>
<dbReference type="Gene3D" id="3.40.50.300">
    <property type="entry name" value="P-loop containing nucleotide triphosphate hydrolases"/>
    <property type="match status" value="1"/>
</dbReference>
<dbReference type="SUPFAM" id="SSF48403">
    <property type="entry name" value="Ankyrin repeat"/>
    <property type="match status" value="1"/>
</dbReference>
<dbReference type="InterPro" id="IPR036770">
    <property type="entry name" value="Ankyrin_rpt-contain_sf"/>
</dbReference>
<organism evidence="3 4">
    <name type="scientific">Lophiotrema nucula</name>
    <dbReference type="NCBI Taxonomy" id="690887"/>
    <lineage>
        <taxon>Eukaryota</taxon>
        <taxon>Fungi</taxon>
        <taxon>Dikarya</taxon>
        <taxon>Ascomycota</taxon>
        <taxon>Pezizomycotina</taxon>
        <taxon>Dothideomycetes</taxon>
        <taxon>Pleosporomycetidae</taxon>
        <taxon>Pleosporales</taxon>
        <taxon>Lophiotremataceae</taxon>
        <taxon>Lophiotrema</taxon>
    </lineage>
</organism>
<gene>
    <name evidence="3" type="ORF">BDV96DRAFT_597860</name>
</gene>
<dbReference type="PANTHER" id="PTHR10039">
    <property type="entry name" value="AMELOGENIN"/>
    <property type="match status" value="1"/>
</dbReference>
<keyword evidence="4" id="KW-1185">Reference proteome</keyword>
<evidence type="ECO:0000313" key="4">
    <source>
        <dbReference type="Proteomes" id="UP000799770"/>
    </source>
</evidence>
<reference evidence="3" key="1">
    <citation type="journal article" date="2020" name="Stud. Mycol.">
        <title>101 Dothideomycetes genomes: a test case for predicting lifestyles and emergence of pathogens.</title>
        <authorList>
            <person name="Haridas S."/>
            <person name="Albert R."/>
            <person name="Binder M."/>
            <person name="Bloem J."/>
            <person name="Labutti K."/>
            <person name="Salamov A."/>
            <person name="Andreopoulos B."/>
            <person name="Baker S."/>
            <person name="Barry K."/>
            <person name="Bills G."/>
            <person name="Bluhm B."/>
            <person name="Cannon C."/>
            <person name="Castanera R."/>
            <person name="Culley D."/>
            <person name="Daum C."/>
            <person name="Ezra D."/>
            <person name="Gonzalez J."/>
            <person name="Henrissat B."/>
            <person name="Kuo A."/>
            <person name="Liang C."/>
            <person name="Lipzen A."/>
            <person name="Lutzoni F."/>
            <person name="Magnuson J."/>
            <person name="Mondo S."/>
            <person name="Nolan M."/>
            <person name="Ohm R."/>
            <person name="Pangilinan J."/>
            <person name="Park H.-J."/>
            <person name="Ramirez L."/>
            <person name="Alfaro M."/>
            <person name="Sun H."/>
            <person name="Tritt A."/>
            <person name="Yoshinaga Y."/>
            <person name="Zwiers L.-H."/>
            <person name="Turgeon B."/>
            <person name="Goodwin S."/>
            <person name="Spatafora J."/>
            <person name="Crous P."/>
            <person name="Grigoriev I."/>
        </authorList>
    </citation>
    <scope>NUCLEOTIDE SEQUENCE</scope>
    <source>
        <strain evidence="3">CBS 627.86</strain>
    </source>
</reference>
<name>A0A6A5ZGX0_9PLEO</name>
<feature type="domain" description="Nephrocystin 3-like N-terminal" evidence="2">
    <location>
        <begin position="143"/>
        <end position="305"/>
    </location>
</feature>
<evidence type="ECO:0000313" key="3">
    <source>
        <dbReference type="EMBL" id="KAF2118007.1"/>
    </source>
</evidence>
<dbReference type="InterPro" id="IPR027417">
    <property type="entry name" value="P-loop_NTPase"/>
</dbReference>
<dbReference type="SUPFAM" id="SSF52540">
    <property type="entry name" value="P-loop containing nucleoside triphosphate hydrolases"/>
    <property type="match status" value="1"/>
</dbReference>
<dbReference type="AlphaFoldDB" id="A0A6A5ZGX0"/>
<dbReference type="InterPro" id="IPR056884">
    <property type="entry name" value="NPHP3-like_N"/>
</dbReference>
<evidence type="ECO:0000259" key="2">
    <source>
        <dbReference type="Pfam" id="PF24883"/>
    </source>
</evidence>
<protein>
    <recommendedName>
        <fullName evidence="2">Nephrocystin 3-like N-terminal domain-containing protein</fullName>
    </recommendedName>
</protein>